<dbReference type="KEGG" id="mbr:MONBRDRAFT_13400"/>
<name>A9UQC1_MONBE</name>
<evidence type="ECO:0000256" key="6">
    <source>
        <dbReference type="ARBA" id="ARBA00023295"/>
    </source>
</evidence>
<keyword evidence="10" id="KW-1185">Reference proteome</keyword>
<gene>
    <name evidence="9" type="ORF">MONBRDRAFT_13400</name>
</gene>
<keyword evidence="4" id="KW-0325">Glycoprotein</keyword>
<feature type="non-terminal residue" evidence="9">
    <location>
        <position position="1"/>
    </location>
</feature>
<evidence type="ECO:0000313" key="9">
    <source>
        <dbReference type="EMBL" id="EDQ92570.1"/>
    </source>
</evidence>
<evidence type="ECO:0000259" key="8">
    <source>
        <dbReference type="Pfam" id="PF22666"/>
    </source>
</evidence>
<dbReference type="InterPro" id="IPR054593">
    <property type="entry name" value="Beta-mannosidase-like_N2"/>
</dbReference>
<dbReference type="SUPFAM" id="SSF49785">
    <property type="entry name" value="Galactose-binding domain-like"/>
    <property type="match status" value="1"/>
</dbReference>
<dbReference type="SUPFAM" id="SSF49303">
    <property type="entry name" value="beta-Galactosidase/glucuronidase domain"/>
    <property type="match status" value="1"/>
</dbReference>
<dbReference type="Gene3D" id="3.20.20.80">
    <property type="entry name" value="Glycosidases"/>
    <property type="match status" value="1"/>
</dbReference>
<evidence type="ECO:0000256" key="5">
    <source>
        <dbReference type="ARBA" id="ARBA00023228"/>
    </source>
</evidence>
<dbReference type="SUPFAM" id="SSF51445">
    <property type="entry name" value="(Trans)glycosidases"/>
    <property type="match status" value="1"/>
</dbReference>
<evidence type="ECO:0000313" key="10">
    <source>
        <dbReference type="Proteomes" id="UP000001357"/>
    </source>
</evidence>
<proteinExistence type="predicted"/>
<dbReference type="Proteomes" id="UP000001357">
    <property type="component" value="Unassembled WGS sequence"/>
</dbReference>
<protein>
    <recommendedName>
        <fullName evidence="7">Mannanase</fullName>
    </recommendedName>
</protein>
<evidence type="ECO:0000256" key="2">
    <source>
        <dbReference type="ARBA" id="ARBA00022729"/>
    </source>
</evidence>
<dbReference type="InterPro" id="IPR017853">
    <property type="entry name" value="GH"/>
</dbReference>
<dbReference type="FunFam" id="2.60.120.260:FF:000060">
    <property type="entry name" value="Probable beta-mannosidase"/>
    <property type="match status" value="1"/>
</dbReference>
<keyword evidence="5" id="KW-0458">Lysosome</keyword>
<keyword evidence="6" id="KW-0326">Glycosidase</keyword>
<dbReference type="OMA" id="WMADQPR"/>
<dbReference type="FunCoup" id="A9UQC1">
    <property type="interactions" value="372"/>
</dbReference>
<dbReference type="PANTHER" id="PTHR43730:SF1">
    <property type="entry name" value="BETA-MANNOSIDASE"/>
    <property type="match status" value="1"/>
</dbReference>
<dbReference type="EMBL" id="CH991543">
    <property type="protein sequence ID" value="EDQ92570.1"/>
    <property type="molecule type" value="Genomic_DNA"/>
</dbReference>
<reference evidence="9 10" key="1">
    <citation type="journal article" date="2008" name="Nature">
        <title>The genome of the choanoflagellate Monosiga brevicollis and the origin of metazoans.</title>
        <authorList>
            <consortium name="JGI Sequencing"/>
            <person name="King N."/>
            <person name="Westbrook M.J."/>
            <person name="Young S.L."/>
            <person name="Kuo A."/>
            <person name="Abedin M."/>
            <person name="Chapman J."/>
            <person name="Fairclough S."/>
            <person name="Hellsten U."/>
            <person name="Isogai Y."/>
            <person name="Letunic I."/>
            <person name="Marr M."/>
            <person name="Pincus D."/>
            <person name="Putnam N."/>
            <person name="Rokas A."/>
            <person name="Wright K.J."/>
            <person name="Zuzow R."/>
            <person name="Dirks W."/>
            <person name="Good M."/>
            <person name="Goodstein D."/>
            <person name="Lemons D."/>
            <person name="Li W."/>
            <person name="Lyons J.B."/>
            <person name="Morris A."/>
            <person name="Nichols S."/>
            <person name="Richter D.J."/>
            <person name="Salamov A."/>
            <person name="Bork P."/>
            <person name="Lim W.A."/>
            <person name="Manning G."/>
            <person name="Miller W.T."/>
            <person name="McGinnis W."/>
            <person name="Shapiro H."/>
            <person name="Tjian R."/>
            <person name="Grigoriev I.V."/>
            <person name="Rokhsar D."/>
        </authorList>
    </citation>
    <scope>NUCLEOTIDE SEQUENCE [LARGE SCALE GENOMIC DNA]</scope>
    <source>
        <strain evidence="10">MX1 / ATCC 50154</strain>
    </source>
</reference>
<dbReference type="AlphaFoldDB" id="A9UQC1"/>
<dbReference type="InterPro" id="IPR036156">
    <property type="entry name" value="Beta-gal/glucu_dom_sf"/>
</dbReference>
<dbReference type="eggNOG" id="KOG2230">
    <property type="taxonomic scope" value="Eukaryota"/>
</dbReference>
<dbReference type="STRING" id="81824.A9UQC1"/>
<dbReference type="GO" id="GO:0004553">
    <property type="term" value="F:hydrolase activity, hydrolyzing O-glycosyl compounds"/>
    <property type="evidence" value="ECO:0007669"/>
    <property type="project" value="UniProtKB-ARBA"/>
</dbReference>
<keyword evidence="2" id="KW-0732">Signal</keyword>
<evidence type="ECO:0000256" key="3">
    <source>
        <dbReference type="ARBA" id="ARBA00022801"/>
    </source>
</evidence>
<dbReference type="RefSeq" id="XP_001742332.1">
    <property type="nucleotide sequence ID" value="XM_001742280.1"/>
</dbReference>
<comment type="subcellular location">
    <subcellularLocation>
        <location evidence="1">Lysosome</location>
    </subcellularLocation>
</comment>
<evidence type="ECO:0000256" key="1">
    <source>
        <dbReference type="ARBA" id="ARBA00004371"/>
    </source>
</evidence>
<dbReference type="Gene3D" id="2.60.120.260">
    <property type="entry name" value="Galactose-binding domain-like"/>
    <property type="match status" value="1"/>
</dbReference>
<organism evidence="9 10">
    <name type="scientific">Monosiga brevicollis</name>
    <name type="common">Choanoflagellate</name>
    <dbReference type="NCBI Taxonomy" id="81824"/>
    <lineage>
        <taxon>Eukaryota</taxon>
        <taxon>Choanoflagellata</taxon>
        <taxon>Craspedida</taxon>
        <taxon>Salpingoecidae</taxon>
        <taxon>Monosiga</taxon>
    </lineage>
</organism>
<dbReference type="GO" id="GO:0005764">
    <property type="term" value="C:lysosome"/>
    <property type="evidence" value="ECO:0007669"/>
    <property type="project" value="UniProtKB-SubCell"/>
</dbReference>
<dbReference type="Pfam" id="PF22666">
    <property type="entry name" value="Glyco_hydro_2_N2"/>
    <property type="match status" value="1"/>
</dbReference>
<feature type="domain" description="Beta-mannosidase-like galactose-binding" evidence="8">
    <location>
        <begin position="1"/>
        <end position="157"/>
    </location>
</feature>
<dbReference type="InterPro" id="IPR008979">
    <property type="entry name" value="Galactose-bd-like_sf"/>
</dbReference>
<keyword evidence="3" id="KW-0378">Hydrolase</keyword>
<evidence type="ECO:0000256" key="7">
    <source>
        <dbReference type="ARBA" id="ARBA00033445"/>
    </source>
</evidence>
<dbReference type="GeneID" id="5887305"/>
<dbReference type="InParanoid" id="A9UQC1"/>
<accession>A9UQC1</accession>
<sequence length="557" mass="62246">VPGQVHLDLLSHGVIAEPYIADNDVQLVWVRNTSWLYTLTFAPSSKVLSHQVVELCFEGIDTVAEMFLNDQKIGMTNNQFRRWTFNVTGSLRPTQNNLTVVLASPVSSGAAEQASYPYGLQAFATPTGFANINFLRKRPSDAGWDWGPAFGTMGLWRSVKLRSYDIGALNDFWLEVTSDVDINMPQRAYWPPYRPLTVNNSLTLHYYAEVVCSHAKGAIDLQFDIDHTVTLPVRPEQLWFPRGYGAQPLFTATANCSALSTSLSRTVGLRHVLLRRDALPDVSGRSFYLEVNGVPVFGKGASVVPFDAFDGRVSNAKLQQMLASAVAANFNMLRVWGGGDYLRDAFWAEADRLGLLVWLDFQFATALYPRNDAFVANVVQEVRHQARRLTGHPSLAMWCGSNEGLIDTLRMSTNETLQQATADYVALFDEGQRREMWATAPHAPFFASSPSNDALIDDPARGLYLHRWVPGDMSGDFGDIRHYDYDHDVTLTAYYARGRFVSEYGWQSYPSLRTLAAVTQPKDWSNDSPAMAHRQHHPNGNVQLAEQARLVVGARQL</sequence>
<dbReference type="InterPro" id="IPR050887">
    <property type="entry name" value="Beta-mannosidase_GH2"/>
</dbReference>
<evidence type="ECO:0000256" key="4">
    <source>
        <dbReference type="ARBA" id="ARBA00023180"/>
    </source>
</evidence>
<dbReference type="PANTHER" id="PTHR43730">
    <property type="entry name" value="BETA-MANNOSIDASE"/>
    <property type="match status" value="1"/>
</dbReference>